<dbReference type="GO" id="GO:0003677">
    <property type="term" value="F:DNA binding"/>
    <property type="evidence" value="ECO:0007669"/>
    <property type="project" value="UniProtKB-KW"/>
</dbReference>
<protein>
    <submittedName>
        <fullName evidence="4">DNA-binding transcriptional regulator, MerR family</fullName>
    </submittedName>
</protein>
<dbReference type="PROSITE" id="PS50937">
    <property type="entry name" value="HTH_MERR_2"/>
    <property type="match status" value="1"/>
</dbReference>
<dbReference type="InterPro" id="IPR009061">
    <property type="entry name" value="DNA-bd_dom_put_sf"/>
</dbReference>
<feature type="domain" description="HTH merR-type" evidence="3">
    <location>
        <begin position="13"/>
        <end position="81"/>
    </location>
</feature>
<organism evidence="4 5">
    <name type="scientific">Rhodococcus jostii</name>
    <dbReference type="NCBI Taxonomy" id="132919"/>
    <lineage>
        <taxon>Bacteria</taxon>
        <taxon>Bacillati</taxon>
        <taxon>Actinomycetota</taxon>
        <taxon>Actinomycetes</taxon>
        <taxon>Mycobacteriales</taxon>
        <taxon>Nocardiaceae</taxon>
        <taxon>Rhodococcus</taxon>
    </lineage>
</organism>
<dbReference type="SUPFAM" id="SSF46955">
    <property type="entry name" value="Putative DNA-binding domain"/>
    <property type="match status" value="1"/>
</dbReference>
<dbReference type="SMART" id="SM00422">
    <property type="entry name" value="HTH_MERR"/>
    <property type="match status" value="1"/>
</dbReference>
<sequence length="123" mass="13514">MATDDESRAKRGVYGIAVASELSGFGVQALRFYEQHGLITPARTSGGTRRYSDDDLVRLRRIAELIAEGVNLTGISRVLALEHLNTELVSDNARLSETNSRLEIDNADLRNAVEDAKNRSPSQ</sequence>
<dbReference type="PANTHER" id="PTHR30204:SF58">
    <property type="entry name" value="HTH-TYPE TRANSCRIPTIONAL REGULATOR YFMP"/>
    <property type="match status" value="1"/>
</dbReference>
<dbReference type="Gene3D" id="1.10.1660.10">
    <property type="match status" value="1"/>
</dbReference>
<gene>
    <name evidence="4" type="ORF">SAMN04490220_6341</name>
</gene>
<dbReference type="AlphaFoldDB" id="A0A1H5FCT4"/>
<evidence type="ECO:0000256" key="1">
    <source>
        <dbReference type="ARBA" id="ARBA00023125"/>
    </source>
</evidence>
<dbReference type="Pfam" id="PF13411">
    <property type="entry name" value="MerR_1"/>
    <property type="match status" value="1"/>
</dbReference>
<keyword evidence="1 4" id="KW-0238">DNA-binding</keyword>
<keyword evidence="2" id="KW-0175">Coiled coil</keyword>
<evidence type="ECO:0000256" key="2">
    <source>
        <dbReference type="SAM" id="Coils"/>
    </source>
</evidence>
<evidence type="ECO:0000313" key="5">
    <source>
        <dbReference type="Proteomes" id="UP000183407"/>
    </source>
</evidence>
<dbReference type="PANTHER" id="PTHR30204">
    <property type="entry name" value="REDOX-CYCLING DRUG-SENSING TRANSCRIPTIONAL ACTIVATOR SOXR"/>
    <property type="match status" value="1"/>
</dbReference>
<dbReference type="InterPro" id="IPR047057">
    <property type="entry name" value="MerR_fam"/>
</dbReference>
<dbReference type="Proteomes" id="UP000183407">
    <property type="component" value="Unassembled WGS sequence"/>
</dbReference>
<accession>A0A1H5FCT4</accession>
<dbReference type="InterPro" id="IPR000551">
    <property type="entry name" value="MerR-type_HTH_dom"/>
</dbReference>
<evidence type="ECO:0000313" key="4">
    <source>
        <dbReference type="EMBL" id="SEE00928.1"/>
    </source>
</evidence>
<reference evidence="5" key="1">
    <citation type="submission" date="2016-10" db="EMBL/GenBank/DDBJ databases">
        <authorList>
            <person name="Varghese N."/>
        </authorList>
    </citation>
    <scope>NUCLEOTIDE SEQUENCE [LARGE SCALE GENOMIC DNA]</scope>
    <source>
        <strain evidence="5">DSM 44719</strain>
    </source>
</reference>
<dbReference type="RefSeq" id="WP_073362091.1">
    <property type="nucleotide sequence ID" value="NZ_FNTL01000004.1"/>
</dbReference>
<proteinExistence type="predicted"/>
<dbReference type="OrthoDB" id="5345718at2"/>
<feature type="coiled-coil region" evidence="2">
    <location>
        <begin position="92"/>
        <end position="119"/>
    </location>
</feature>
<name>A0A1H5FCT4_RHOJO</name>
<dbReference type="EMBL" id="FNTL01000004">
    <property type="protein sequence ID" value="SEE00928.1"/>
    <property type="molecule type" value="Genomic_DNA"/>
</dbReference>
<evidence type="ECO:0000259" key="3">
    <source>
        <dbReference type="PROSITE" id="PS50937"/>
    </source>
</evidence>
<dbReference type="GO" id="GO:0003700">
    <property type="term" value="F:DNA-binding transcription factor activity"/>
    <property type="evidence" value="ECO:0007669"/>
    <property type="project" value="InterPro"/>
</dbReference>